<organism evidence="3 4">
    <name type="scientific">Virgibacillus massiliensis</name>
    <dbReference type="NCBI Taxonomy" id="1462526"/>
    <lineage>
        <taxon>Bacteria</taxon>
        <taxon>Bacillati</taxon>
        <taxon>Bacillota</taxon>
        <taxon>Bacilli</taxon>
        <taxon>Bacillales</taxon>
        <taxon>Bacillaceae</taxon>
        <taxon>Virgibacillus</taxon>
    </lineage>
</organism>
<dbReference type="PANTHER" id="PTHR11786:SF0">
    <property type="entry name" value="ARYLAMINE N-ACETYLTRANSFERASE 4-RELATED"/>
    <property type="match status" value="1"/>
</dbReference>
<name>A0A024QE60_9BACI</name>
<proteinExistence type="inferred from homology"/>
<dbReference type="PRINTS" id="PR01543">
    <property type="entry name" value="ANATRNSFRASE"/>
</dbReference>
<dbReference type="PANTHER" id="PTHR11786">
    <property type="entry name" value="N-HYDROXYARYLAMINE O-ACETYLTRANSFERASE"/>
    <property type="match status" value="1"/>
</dbReference>
<dbReference type="InterPro" id="IPR053710">
    <property type="entry name" value="Arylamine_NAT_domain_sf"/>
</dbReference>
<evidence type="ECO:0000256" key="2">
    <source>
        <dbReference type="RuleBase" id="RU003452"/>
    </source>
</evidence>
<dbReference type="SUPFAM" id="SSF54001">
    <property type="entry name" value="Cysteine proteinases"/>
    <property type="match status" value="1"/>
</dbReference>
<evidence type="ECO:0000313" key="4">
    <source>
        <dbReference type="Proteomes" id="UP000028875"/>
    </source>
</evidence>
<evidence type="ECO:0000313" key="3">
    <source>
        <dbReference type="EMBL" id="CDQ40799.1"/>
    </source>
</evidence>
<dbReference type="InterPro" id="IPR001447">
    <property type="entry name" value="Arylamine_N-AcTrfase"/>
</dbReference>
<protein>
    <submittedName>
        <fullName evidence="3">N-hydroxyarylamine O-acetyltransferase</fullName>
    </submittedName>
</protein>
<keyword evidence="3" id="KW-0808">Transferase</keyword>
<dbReference type="eggNOG" id="COG2162">
    <property type="taxonomic scope" value="Bacteria"/>
</dbReference>
<dbReference type="Proteomes" id="UP000028875">
    <property type="component" value="Unassembled WGS sequence"/>
</dbReference>
<sequence length="252" mass="29033">MNEFTHKLFQRIHYEQSNRIDFNNISTLMHQFARHIPFENIDVINKRALTINRTNLQQKIINQQRGGLCYELNPFFYYLLKELGFDVQMITATITVPKNGIKGTHIANLLSINQRKYIVDVGFGSHLALQPIPLSGEIIHATTGDFQITQKHTDRGDYQLVKYQNDLIQAGYAFFTNAVDENDVNQVRETITSHPNSPFNHSVLLSKLTEEGHITLTKDTFTEIKNGKKNKLKLDTHSFKQLSEERFGITNI</sequence>
<comment type="caution">
    <text evidence="3">The sequence shown here is derived from an EMBL/GenBank/DDBJ whole genome shotgun (WGS) entry which is preliminary data.</text>
</comment>
<dbReference type="EMBL" id="CCDP010000002">
    <property type="protein sequence ID" value="CDQ40799.1"/>
    <property type="molecule type" value="Genomic_DNA"/>
</dbReference>
<reference evidence="4" key="2">
    <citation type="submission" date="2014-05" db="EMBL/GenBank/DDBJ databases">
        <title>Draft genome sequence of Virgibacillus massiliensis Vm-5.</title>
        <authorList>
            <person name="Khelaifia S."/>
            <person name="Croce O."/>
            <person name="Lagier J.C."/>
            <person name="Raoult D."/>
        </authorList>
    </citation>
    <scope>NUCLEOTIDE SEQUENCE [LARGE SCALE GENOMIC DNA]</scope>
    <source>
        <strain evidence="4">Vm-5</strain>
    </source>
</reference>
<dbReference type="AlphaFoldDB" id="A0A024QE60"/>
<dbReference type="OrthoDB" id="7181050at2"/>
<dbReference type="Gene3D" id="3.30.2140.20">
    <property type="match status" value="1"/>
</dbReference>
<accession>A0A024QE60</accession>
<keyword evidence="4" id="KW-1185">Reference proteome</keyword>
<evidence type="ECO:0000256" key="1">
    <source>
        <dbReference type="ARBA" id="ARBA00006547"/>
    </source>
</evidence>
<dbReference type="GO" id="GO:0016407">
    <property type="term" value="F:acetyltransferase activity"/>
    <property type="evidence" value="ECO:0007669"/>
    <property type="project" value="InterPro"/>
</dbReference>
<reference evidence="3 4" key="1">
    <citation type="submission" date="2014-03" db="EMBL/GenBank/DDBJ databases">
        <authorList>
            <person name="Urmite Genomes U."/>
        </authorList>
    </citation>
    <scope>NUCLEOTIDE SEQUENCE [LARGE SCALE GENOMIC DNA]</scope>
    <source>
        <strain evidence="3 4">Vm-5</strain>
    </source>
</reference>
<dbReference type="RefSeq" id="WP_021292058.1">
    <property type="nucleotide sequence ID" value="NZ_BNER01000006.1"/>
</dbReference>
<gene>
    <name evidence="3" type="primary">nhoA</name>
    <name evidence="3" type="ORF">BN990_03130</name>
</gene>
<dbReference type="Pfam" id="PF00797">
    <property type="entry name" value="Acetyltransf_2"/>
    <property type="match status" value="1"/>
</dbReference>
<comment type="similarity">
    <text evidence="1 2">Belongs to the arylamine N-acetyltransferase family.</text>
</comment>
<dbReference type="InterPro" id="IPR038765">
    <property type="entry name" value="Papain-like_cys_pep_sf"/>
</dbReference>